<organism evidence="1">
    <name type="scientific">Fervidobacterium thailandense</name>
    <dbReference type="NCBI Taxonomy" id="1008305"/>
    <lineage>
        <taxon>Bacteria</taxon>
        <taxon>Thermotogati</taxon>
        <taxon>Thermotogota</taxon>
        <taxon>Thermotogae</taxon>
        <taxon>Thermotogales</taxon>
        <taxon>Fervidobacteriaceae</taxon>
        <taxon>Fervidobacterium</taxon>
    </lineage>
</organism>
<reference evidence="1" key="1">
    <citation type="journal article" date="2020" name="mSystems">
        <title>Genome- and Community-Level Interaction Insights into Carbon Utilization and Element Cycling Functions of Hydrothermarchaeota in Hydrothermal Sediment.</title>
        <authorList>
            <person name="Zhou Z."/>
            <person name="Liu Y."/>
            <person name="Xu W."/>
            <person name="Pan J."/>
            <person name="Luo Z.H."/>
            <person name="Li M."/>
        </authorList>
    </citation>
    <scope>NUCLEOTIDE SEQUENCE [LARGE SCALE GENOMIC DNA]</scope>
    <source>
        <strain evidence="1">SpSt-609</strain>
    </source>
</reference>
<sequence>MRKKEILIRASFIFLVVLVVHLSVSCGLFRGPGLPNSNSGTNSGSIPQTEERRPVVHTALYILDPYGNRLYVEGEIKKLPIKRDAEGCYVPGLIENLSVGEIKFTEDIEPFVIDDVVVEPKKSVTIKLKRNGNGIQLLRRDELKPTEGKVVFYAFGFGNTPYFEVQLSDKLPGGTSVALNSSQMLLAGHHLIGIGKMPPGLNVSKPIVTDKNEIVVEVSFQKPIVKPVKPLRDKIRIVK</sequence>
<dbReference type="PROSITE" id="PS51257">
    <property type="entry name" value="PROKAR_LIPOPROTEIN"/>
    <property type="match status" value="1"/>
</dbReference>
<comment type="caution">
    <text evidence="1">The sequence shown here is derived from an EMBL/GenBank/DDBJ whole genome shotgun (WGS) entry which is preliminary data.</text>
</comment>
<dbReference type="AlphaFoldDB" id="A0A7C4GJ15"/>
<gene>
    <name evidence="1" type="ORF">ENT77_01140</name>
</gene>
<dbReference type="EMBL" id="DSZY01000006">
    <property type="protein sequence ID" value="HGU39797.1"/>
    <property type="molecule type" value="Genomic_DNA"/>
</dbReference>
<accession>A0A7C4GJ15</accession>
<protein>
    <submittedName>
        <fullName evidence="1">Uncharacterized protein</fullName>
    </submittedName>
</protein>
<name>A0A7C4GJ15_9BACT</name>
<evidence type="ECO:0000313" key="1">
    <source>
        <dbReference type="EMBL" id="HGU39797.1"/>
    </source>
</evidence>
<proteinExistence type="predicted"/>